<dbReference type="Proteomes" id="UP000314170">
    <property type="component" value="Unassembled WGS sequence"/>
</dbReference>
<dbReference type="InterPro" id="IPR046350">
    <property type="entry name" value="Cystatin_sf"/>
</dbReference>
<dbReference type="Gene3D" id="3.10.450.40">
    <property type="match status" value="1"/>
</dbReference>
<evidence type="ECO:0000313" key="5">
    <source>
        <dbReference type="Proteomes" id="UP000314107"/>
    </source>
</evidence>
<dbReference type="OMA" id="WELTYID"/>
<keyword evidence="1" id="KW-0472">Membrane</keyword>
<feature type="domain" description="Cell wall elongation regulator TseB-like" evidence="2">
    <location>
        <begin position="50"/>
        <end position="91"/>
    </location>
</feature>
<dbReference type="Proteomes" id="UP000314107">
    <property type="component" value="Unassembled WGS sequence"/>
</dbReference>
<evidence type="ECO:0000313" key="3">
    <source>
        <dbReference type="EMBL" id="VSJ50742.1"/>
    </source>
</evidence>
<accession>A0A064C269</accession>
<dbReference type="InterPro" id="IPR041401">
    <property type="entry name" value="TseB-like_dom"/>
</dbReference>
<gene>
    <name evidence="3" type="ORF">SAMEA104154639_00330</name>
    <name evidence="4" type="ORF">SAMEA3171064_00750</name>
</gene>
<proteinExistence type="predicted"/>
<feature type="transmembrane region" description="Helical" evidence="1">
    <location>
        <begin position="12"/>
        <end position="35"/>
    </location>
</feature>
<reference evidence="5 6" key="1">
    <citation type="submission" date="2019-04" db="EMBL/GenBank/DDBJ databases">
        <authorList>
            <consortium name="Pathogen Informatics"/>
        </authorList>
    </citation>
    <scope>NUCLEOTIDE SEQUENCE [LARGE SCALE GENOMIC DNA]</scope>
    <source>
        <strain evidence="4 5">GPSC129</strain>
        <strain evidence="3 6">GPSC38</strain>
    </source>
</reference>
<dbReference type="AlphaFoldDB" id="A0A064C269"/>
<dbReference type="RefSeq" id="WP_000747253.1">
    <property type="nucleotide sequence ID" value="NZ_AP018391.1"/>
</dbReference>
<evidence type="ECO:0000313" key="6">
    <source>
        <dbReference type="Proteomes" id="UP000314170"/>
    </source>
</evidence>
<evidence type="ECO:0000313" key="4">
    <source>
        <dbReference type="EMBL" id="VTH28763.1"/>
    </source>
</evidence>
<protein>
    <submittedName>
        <fullName evidence="3">Peptidase propeptide and ypeb domain-containing protein</fullName>
    </submittedName>
</protein>
<name>A0A064C269_STREE</name>
<keyword evidence="1" id="KW-1133">Transmembrane helix</keyword>
<dbReference type="EMBL" id="CABBZR010000001">
    <property type="protein sequence ID" value="VSJ50742.1"/>
    <property type="molecule type" value="Genomic_DNA"/>
</dbReference>
<dbReference type="Pfam" id="PF17881">
    <property type="entry name" value="TseB"/>
    <property type="match status" value="1"/>
</dbReference>
<sequence>MKKRQNKAKNNLLWQYGLGMTILFVVISASFLYMVSLSMKPYQTAKSEGEKLAQQYAGLEQADQVDLYNGLESYYSVLGRNKQQEALAVLIGKDDHKIYVYQLNQGVSQEKAETVSKEKGAGEIDKIIFGRYQDKPIWEVKSGSDFYLVDFETGALVNKEGL</sequence>
<keyword evidence="1" id="KW-0812">Transmembrane</keyword>
<dbReference type="EMBL" id="CABDQT010000006">
    <property type="protein sequence ID" value="VTH28763.1"/>
    <property type="molecule type" value="Genomic_DNA"/>
</dbReference>
<organism evidence="3 6">
    <name type="scientific">Streptococcus pneumoniae</name>
    <dbReference type="NCBI Taxonomy" id="1313"/>
    <lineage>
        <taxon>Bacteria</taxon>
        <taxon>Bacillati</taxon>
        <taxon>Bacillota</taxon>
        <taxon>Bacilli</taxon>
        <taxon>Lactobacillales</taxon>
        <taxon>Streptococcaceae</taxon>
        <taxon>Streptococcus</taxon>
    </lineage>
</organism>
<dbReference type="GeneID" id="45653216"/>
<evidence type="ECO:0000259" key="2">
    <source>
        <dbReference type="Pfam" id="PF17881"/>
    </source>
</evidence>
<dbReference type="SUPFAM" id="SSF54403">
    <property type="entry name" value="Cystatin/monellin"/>
    <property type="match status" value="2"/>
</dbReference>
<evidence type="ECO:0000256" key="1">
    <source>
        <dbReference type="SAM" id="Phobius"/>
    </source>
</evidence>